<dbReference type="InterPro" id="IPR015069">
    <property type="entry name" value="2H-PEstase_DUF1868"/>
</dbReference>
<dbReference type="Gene3D" id="3.90.1140.10">
    <property type="entry name" value="Cyclic phosphodiesterase"/>
    <property type="match status" value="1"/>
</dbReference>
<evidence type="ECO:0000313" key="2">
    <source>
        <dbReference type="EMBL" id="PPB79969.1"/>
    </source>
</evidence>
<reference evidence="2 3" key="1">
    <citation type="submission" date="2018-01" db="EMBL/GenBank/DDBJ databases">
        <title>Genomic Encyclopedia of Archaeal and Bacterial Type Strains, Phase II (KMG-II): from individual species to whole genera.</title>
        <authorList>
            <person name="Goeker M."/>
        </authorList>
    </citation>
    <scope>NUCLEOTIDE SEQUENCE [LARGE SCALE GENOMIC DNA]</scope>
    <source>
        <strain evidence="2 3">DSM 12048</strain>
    </source>
</reference>
<dbReference type="EMBL" id="PRDS01000007">
    <property type="protein sequence ID" value="PPB79969.1"/>
    <property type="molecule type" value="Genomic_DNA"/>
</dbReference>
<dbReference type="Pfam" id="PF08975">
    <property type="entry name" value="2H-phosphodiest"/>
    <property type="match status" value="1"/>
</dbReference>
<comment type="caution">
    <text evidence="2">The sequence shown here is derived from an EMBL/GenBank/DDBJ whole genome shotgun (WGS) entry which is preliminary data.</text>
</comment>
<keyword evidence="3" id="KW-1185">Reference proteome</keyword>
<dbReference type="Proteomes" id="UP000239736">
    <property type="component" value="Unassembled WGS sequence"/>
</dbReference>
<evidence type="ECO:0000313" key="3">
    <source>
        <dbReference type="Proteomes" id="UP000239736"/>
    </source>
</evidence>
<proteinExistence type="predicted"/>
<organism evidence="2 3">
    <name type="scientific">Albidovulum inexpectatum</name>
    <dbReference type="NCBI Taxonomy" id="196587"/>
    <lineage>
        <taxon>Bacteria</taxon>
        <taxon>Pseudomonadati</taxon>
        <taxon>Pseudomonadota</taxon>
        <taxon>Alphaproteobacteria</taxon>
        <taxon>Rhodobacterales</taxon>
        <taxon>Paracoccaceae</taxon>
        <taxon>Albidovulum</taxon>
    </lineage>
</organism>
<dbReference type="AlphaFoldDB" id="A0A2S5JEZ4"/>
<protein>
    <submittedName>
        <fullName evidence="2">Uncharacterized protein DUF1868</fullName>
    </submittedName>
</protein>
<accession>A0A2S5JEZ4</accession>
<gene>
    <name evidence="2" type="ORF">LV82_02251</name>
</gene>
<dbReference type="InterPro" id="IPR009097">
    <property type="entry name" value="Cyclic_Pdiesterase"/>
</dbReference>
<feature type="domain" description="DUF1868" evidence="1">
    <location>
        <begin position="9"/>
        <end position="91"/>
    </location>
</feature>
<dbReference type="SUPFAM" id="SSF55144">
    <property type="entry name" value="LigT-like"/>
    <property type="match status" value="1"/>
</dbReference>
<evidence type="ECO:0000259" key="1">
    <source>
        <dbReference type="Pfam" id="PF08975"/>
    </source>
</evidence>
<sequence length="195" mass="21711">MLADGPFRERLCAIRASLGATEAGRTAIAWLPESSWHMTLFDGVLLNEERAEYWPGGLPRGPDRAEVTLNHMRAAIRQHPIPKPPYRMRTTCLGGFETGGFGIRFEEADTAERRRLRAWRDAIAAAAGLSHRPGHRTYVFHLTLGYMIAWPDQAAAEAFDRAAARELASPLPPPDFLPGRLCVFADMTRFDPVDA</sequence>
<name>A0A2S5JEZ4_9RHOB</name>